<dbReference type="Proteomes" id="UP000179807">
    <property type="component" value="Unassembled WGS sequence"/>
</dbReference>
<dbReference type="RefSeq" id="XP_068352289.1">
    <property type="nucleotide sequence ID" value="XM_068509674.1"/>
</dbReference>
<keyword evidence="2" id="KW-0479">Metal-binding</keyword>
<evidence type="ECO:0000313" key="11">
    <source>
        <dbReference type="Proteomes" id="UP000179807"/>
    </source>
</evidence>
<evidence type="ECO:0000313" key="10">
    <source>
        <dbReference type="EMBL" id="OHS99152.1"/>
    </source>
</evidence>
<dbReference type="PROSITE" id="PS00125">
    <property type="entry name" value="SER_THR_PHOSPHATASE"/>
    <property type="match status" value="1"/>
</dbReference>
<keyword evidence="5" id="KW-0464">Manganese</keyword>
<reference evidence="10" key="1">
    <citation type="submission" date="2016-10" db="EMBL/GenBank/DDBJ databases">
        <authorList>
            <person name="Benchimol M."/>
            <person name="Almeida L.G."/>
            <person name="Vasconcelos A.T."/>
            <person name="Perreira-Neves A."/>
            <person name="Rosa I.A."/>
            <person name="Tasca T."/>
            <person name="Bogo M.R."/>
            <person name="de Souza W."/>
        </authorList>
    </citation>
    <scope>NUCLEOTIDE SEQUENCE [LARGE SCALE GENOMIC DNA]</scope>
    <source>
        <strain evidence="10">K</strain>
    </source>
</reference>
<keyword evidence="11" id="KW-1185">Reference proteome</keyword>
<evidence type="ECO:0000259" key="9">
    <source>
        <dbReference type="PROSITE" id="PS00125"/>
    </source>
</evidence>
<dbReference type="GO" id="GO:0005737">
    <property type="term" value="C:cytoplasm"/>
    <property type="evidence" value="ECO:0007669"/>
    <property type="project" value="TreeGrafter"/>
</dbReference>
<comment type="catalytic activity">
    <reaction evidence="6">
        <text>O-phospho-L-seryl-[protein] + H2O = L-seryl-[protein] + phosphate</text>
        <dbReference type="Rhea" id="RHEA:20629"/>
        <dbReference type="Rhea" id="RHEA-COMP:9863"/>
        <dbReference type="Rhea" id="RHEA-COMP:11604"/>
        <dbReference type="ChEBI" id="CHEBI:15377"/>
        <dbReference type="ChEBI" id="CHEBI:29999"/>
        <dbReference type="ChEBI" id="CHEBI:43474"/>
        <dbReference type="ChEBI" id="CHEBI:83421"/>
        <dbReference type="EC" id="3.1.3.16"/>
    </reaction>
</comment>
<dbReference type="InterPro" id="IPR050341">
    <property type="entry name" value="PP1_catalytic_subunit"/>
</dbReference>
<dbReference type="PANTHER" id="PTHR11668">
    <property type="entry name" value="SERINE/THREONINE PROTEIN PHOSPHATASE"/>
    <property type="match status" value="1"/>
</dbReference>
<dbReference type="AlphaFoldDB" id="A0A1J4JIY9"/>
<accession>A0A1J4JIY9</accession>
<keyword evidence="4" id="KW-0904">Protein phosphatase</keyword>
<evidence type="ECO:0000256" key="7">
    <source>
        <dbReference type="ARBA" id="ARBA00048336"/>
    </source>
</evidence>
<dbReference type="EC" id="3.1.3.16" evidence="8"/>
<dbReference type="PRINTS" id="PR00114">
    <property type="entry name" value="STPHPHTASE"/>
</dbReference>
<comment type="catalytic activity">
    <reaction evidence="7 8">
        <text>O-phospho-L-threonyl-[protein] + H2O = L-threonyl-[protein] + phosphate</text>
        <dbReference type="Rhea" id="RHEA:47004"/>
        <dbReference type="Rhea" id="RHEA-COMP:11060"/>
        <dbReference type="Rhea" id="RHEA-COMP:11605"/>
        <dbReference type="ChEBI" id="CHEBI:15377"/>
        <dbReference type="ChEBI" id="CHEBI:30013"/>
        <dbReference type="ChEBI" id="CHEBI:43474"/>
        <dbReference type="ChEBI" id="CHEBI:61977"/>
        <dbReference type="EC" id="3.1.3.16"/>
    </reaction>
</comment>
<dbReference type="EMBL" id="MLAK01001021">
    <property type="protein sequence ID" value="OHS99152.1"/>
    <property type="molecule type" value="Genomic_DNA"/>
</dbReference>
<keyword evidence="3 8" id="KW-0378">Hydrolase</keyword>
<proteinExistence type="inferred from homology"/>
<gene>
    <name evidence="10" type="ORF">TRFO_34465</name>
</gene>
<evidence type="ECO:0000256" key="3">
    <source>
        <dbReference type="ARBA" id="ARBA00022801"/>
    </source>
</evidence>
<dbReference type="Gene3D" id="3.60.21.10">
    <property type="match status" value="1"/>
</dbReference>
<dbReference type="PANTHER" id="PTHR11668:SF300">
    <property type="entry name" value="SERINE_THREONINE-PROTEIN PHOSPHATASE"/>
    <property type="match status" value="1"/>
</dbReference>
<dbReference type="GO" id="GO:0004722">
    <property type="term" value="F:protein serine/threonine phosphatase activity"/>
    <property type="evidence" value="ECO:0007669"/>
    <property type="project" value="UniProtKB-EC"/>
</dbReference>
<evidence type="ECO:0000256" key="4">
    <source>
        <dbReference type="ARBA" id="ARBA00022912"/>
    </source>
</evidence>
<dbReference type="InterPro" id="IPR029052">
    <property type="entry name" value="Metallo-depent_PP-like"/>
</dbReference>
<dbReference type="SMART" id="SM00156">
    <property type="entry name" value="PP2Ac"/>
    <property type="match status" value="1"/>
</dbReference>
<dbReference type="Pfam" id="PF00149">
    <property type="entry name" value="Metallophos"/>
    <property type="match status" value="1"/>
</dbReference>
<name>A0A1J4JIY9_9EUKA</name>
<dbReference type="VEuPathDB" id="TrichDB:TRFO_34465"/>
<dbReference type="GeneID" id="94844378"/>
<feature type="domain" description="Serine/threonine specific protein phosphatases" evidence="9">
    <location>
        <begin position="128"/>
        <end position="133"/>
    </location>
</feature>
<dbReference type="InterPro" id="IPR006186">
    <property type="entry name" value="Ser/Thr-sp_prot-phosphatase"/>
</dbReference>
<dbReference type="SUPFAM" id="SSF56300">
    <property type="entry name" value="Metallo-dependent phosphatases"/>
    <property type="match status" value="1"/>
</dbReference>
<dbReference type="CDD" id="cd00144">
    <property type="entry name" value="MPP_PPP_family"/>
    <property type="match status" value="1"/>
</dbReference>
<evidence type="ECO:0000256" key="6">
    <source>
        <dbReference type="ARBA" id="ARBA00047761"/>
    </source>
</evidence>
<comment type="caution">
    <text evidence="10">The sequence shown here is derived from an EMBL/GenBank/DDBJ whole genome shotgun (WGS) entry which is preliminary data.</text>
</comment>
<evidence type="ECO:0000256" key="1">
    <source>
        <dbReference type="ARBA" id="ARBA00001936"/>
    </source>
</evidence>
<comment type="cofactor">
    <cofactor evidence="1">
        <name>Mn(2+)</name>
        <dbReference type="ChEBI" id="CHEBI:29035"/>
    </cofactor>
</comment>
<protein>
    <recommendedName>
        <fullName evidence="8">Serine/threonine-protein phosphatase</fullName>
        <ecNumber evidence="8">3.1.3.16</ecNumber>
    </recommendedName>
</protein>
<dbReference type="GO" id="GO:0046872">
    <property type="term" value="F:metal ion binding"/>
    <property type="evidence" value="ECO:0007669"/>
    <property type="project" value="UniProtKB-KW"/>
</dbReference>
<sequence length="404" mass="46227">MAMRTEHIFSGFQEILSVNPNDVTDIGRDVFIPFFELSALIDLCQITLRTLKENATTLMRLDFEKAVVVGDLHGNFHDLIRILNTFGLPPQTQYVFLGDYVDRGSFSIEVITLLFTLYSMNPQDIILLRGNHEFPNVNDTYGFLAEVESAYNNDELWIQVNEVFNYLPIAALLNKKIFCIHGGLAPEISTLEDIEKVQLPLRLDTIPSPIKMMLWSDPTMQFVGFAEHIYRGEPLFTFGIFALQNFQTATNTELLLRGHQCVKEGVCKIKNKGITVFSSSFYQPNMKNKAGVVIISKHNNPKIVKFSPIPKIMKKTASFFQLREHKYNPISIYKTESLSLFFKNKQVTNLFTGNKKRQLYSNSSLRNFFELSKKATEIPDRTLTASLNNMPELPRTLPKIKECE</sequence>
<dbReference type="GO" id="GO:0005634">
    <property type="term" value="C:nucleus"/>
    <property type="evidence" value="ECO:0007669"/>
    <property type="project" value="TreeGrafter"/>
</dbReference>
<comment type="similarity">
    <text evidence="8">Belongs to the PPP phosphatase family.</text>
</comment>
<evidence type="ECO:0000256" key="8">
    <source>
        <dbReference type="RuleBase" id="RU004273"/>
    </source>
</evidence>
<evidence type="ECO:0000256" key="5">
    <source>
        <dbReference type="ARBA" id="ARBA00023211"/>
    </source>
</evidence>
<organism evidence="10 11">
    <name type="scientific">Tritrichomonas foetus</name>
    <dbReference type="NCBI Taxonomy" id="1144522"/>
    <lineage>
        <taxon>Eukaryota</taxon>
        <taxon>Metamonada</taxon>
        <taxon>Parabasalia</taxon>
        <taxon>Tritrichomonadida</taxon>
        <taxon>Tritrichomonadidae</taxon>
        <taxon>Tritrichomonas</taxon>
    </lineage>
</organism>
<dbReference type="InterPro" id="IPR004843">
    <property type="entry name" value="Calcineurin-like_PHP"/>
</dbReference>
<evidence type="ECO:0000256" key="2">
    <source>
        <dbReference type="ARBA" id="ARBA00022723"/>
    </source>
</evidence>